<dbReference type="PANTHER" id="PTHR38118">
    <property type="entry name" value="ANCHORED CELL WALL PROTEIN 11-RELATED"/>
    <property type="match status" value="1"/>
</dbReference>
<dbReference type="Pfam" id="PF24808">
    <property type="entry name" value="DUF7707"/>
    <property type="match status" value="1"/>
</dbReference>
<name>A0A1Y2E3C3_9PEZI</name>
<evidence type="ECO:0000313" key="4">
    <source>
        <dbReference type="Proteomes" id="UP000193689"/>
    </source>
</evidence>
<keyword evidence="1" id="KW-0732">Signal</keyword>
<keyword evidence="4" id="KW-1185">Reference proteome</keyword>
<sequence length="185" mass="18853">MIGRTITVITLSALTVSATTNFTIDPTEVALSTRAAWCQSEINVCNQVCSDAASTNACDPELLTYDCTCTDGTTPDVSEYRLSLPFYICQQAQTDCVNENAGNLEGLENCTTTIQDNCGTKNASDATTASTTSSASSSATATGGAATSATSATASATSTAGAMPNIQHLGHGAAAVAFGLFAYML</sequence>
<accession>A0A1Y2E3C3</accession>
<evidence type="ECO:0000256" key="1">
    <source>
        <dbReference type="SAM" id="SignalP"/>
    </source>
</evidence>
<dbReference type="InParanoid" id="A0A1Y2E3C3"/>
<dbReference type="OrthoDB" id="2121879at2759"/>
<dbReference type="GeneID" id="63779870"/>
<dbReference type="RefSeq" id="XP_040717007.1">
    <property type="nucleotide sequence ID" value="XM_040863658.1"/>
</dbReference>
<dbReference type="EMBL" id="MCFJ01000005">
    <property type="protein sequence ID" value="ORY66043.1"/>
    <property type="molecule type" value="Genomic_DNA"/>
</dbReference>
<dbReference type="PANTHER" id="PTHR38118:SF2">
    <property type="entry name" value="CDP-ALCOHOL PHOSPHATIDYLTRANSFERASE PROTEIN"/>
    <property type="match status" value="1"/>
</dbReference>
<reference evidence="3 4" key="1">
    <citation type="submission" date="2016-07" db="EMBL/GenBank/DDBJ databases">
        <title>Pervasive Adenine N6-methylation of Active Genes in Fungi.</title>
        <authorList>
            <consortium name="DOE Joint Genome Institute"/>
            <person name="Mondo S.J."/>
            <person name="Dannebaum R.O."/>
            <person name="Kuo R.C."/>
            <person name="Labutti K."/>
            <person name="Haridas S."/>
            <person name="Kuo A."/>
            <person name="Salamov A."/>
            <person name="Ahrendt S.R."/>
            <person name="Lipzen A."/>
            <person name="Sullivan W."/>
            <person name="Andreopoulos W.B."/>
            <person name="Clum A."/>
            <person name="Lindquist E."/>
            <person name="Daum C."/>
            <person name="Ramamoorthy G.K."/>
            <person name="Gryganskyi A."/>
            <person name="Culley D."/>
            <person name="Magnuson J.K."/>
            <person name="James T.Y."/>
            <person name="O'Malley M.A."/>
            <person name="Stajich J.E."/>
            <person name="Spatafora J.W."/>
            <person name="Visel A."/>
            <person name="Grigoriev I.V."/>
        </authorList>
    </citation>
    <scope>NUCLEOTIDE SEQUENCE [LARGE SCALE GENOMIC DNA]</scope>
    <source>
        <strain evidence="3 4">CBS 129021</strain>
    </source>
</reference>
<feature type="chain" id="PRO_5010994236" description="DUF7707 domain-containing protein" evidence="1">
    <location>
        <begin position="19"/>
        <end position="185"/>
    </location>
</feature>
<feature type="domain" description="DUF7707" evidence="2">
    <location>
        <begin position="23"/>
        <end position="122"/>
    </location>
</feature>
<evidence type="ECO:0000313" key="3">
    <source>
        <dbReference type="EMBL" id="ORY66043.1"/>
    </source>
</evidence>
<dbReference type="STRING" id="1141098.A0A1Y2E3C3"/>
<protein>
    <recommendedName>
        <fullName evidence="2">DUF7707 domain-containing protein</fullName>
    </recommendedName>
</protein>
<proteinExistence type="predicted"/>
<evidence type="ECO:0000259" key="2">
    <source>
        <dbReference type="Pfam" id="PF24808"/>
    </source>
</evidence>
<gene>
    <name evidence="3" type="ORF">BCR38DRAFT_483701</name>
</gene>
<dbReference type="AlphaFoldDB" id="A0A1Y2E3C3"/>
<dbReference type="Proteomes" id="UP000193689">
    <property type="component" value="Unassembled WGS sequence"/>
</dbReference>
<dbReference type="InterPro" id="IPR056124">
    <property type="entry name" value="DUF7707"/>
</dbReference>
<organism evidence="3 4">
    <name type="scientific">Pseudomassariella vexata</name>
    <dbReference type="NCBI Taxonomy" id="1141098"/>
    <lineage>
        <taxon>Eukaryota</taxon>
        <taxon>Fungi</taxon>
        <taxon>Dikarya</taxon>
        <taxon>Ascomycota</taxon>
        <taxon>Pezizomycotina</taxon>
        <taxon>Sordariomycetes</taxon>
        <taxon>Xylariomycetidae</taxon>
        <taxon>Amphisphaeriales</taxon>
        <taxon>Pseudomassariaceae</taxon>
        <taxon>Pseudomassariella</taxon>
    </lineage>
</organism>
<comment type="caution">
    <text evidence="3">The sequence shown here is derived from an EMBL/GenBank/DDBJ whole genome shotgun (WGS) entry which is preliminary data.</text>
</comment>
<feature type="signal peptide" evidence="1">
    <location>
        <begin position="1"/>
        <end position="18"/>
    </location>
</feature>